<keyword evidence="1" id="KW-0472">Membrane</keyword>
<evidence type="ECO:0000313" key="3">
    <source>
        <dbReference type="Proteomes" id="UP000234323"/>
    </source>
</evidence>
<keyword evidence="3" id="KW-1185">Reference proteome</keyword>
<protein>
    <submittedName>
        <fullName evidence="2">Uncharacterized protein</fullName>
    </submittedName>
</protein>
<sequence>MANNTINENDNDDVNIKRELNLKRLERIAEDNVNLTTMLQHDLKTTALFSIISLLIGIIIIALKQYFNNTNSPALKITAASISGSIGGGVLFSSIRNILDNWYNKTSSSIGNDIIGSSEHTIKEKFTTLSRKNYENDMEEIIKTIKRRNERLQSVRSTRSILMIISSLVLICLVLCSIFFGLYKTKNVNSVTVSYVADGFLIAGGVTGLMQCIMMYFVLSNPNVFEENKFNFFFFITLHTYGLILKKKKGQDPQNKSNDNIGNQQNQQNQLLNDVNNSTIENGQNQNSNDEDNYTKDQKKLDVLDALKKDINLYKGSDLYILRIVLDNEERENIERIVHGLPCLKLETSKQKSWFGRFFMKACCCKEV</sequence>
<gene>
    <name evidence="2" type="ORF">RhiirA4_464373</name>
</gene>
<evidence type="ECO:0000256" key="1">
    <source>
        <dbReference type="SAM" id="Phobius"/>
    </source>
</evidence>
<keyword evidence="1" id="KW-1133">Transmembrane helix</keyword>
<dbReference type="EMBL" id="LLXI01000663">
    <property type="protein sequence ID" value="PKY48710.1"/>
    <property type="molecule type" value="Genomic_DNA"/>
</dbReference>
<dbReference type="Proteomes" id="UP000234323">
    <property type="component" value="Unassembled WGS sequence"/>
</dbReference>
<comment type="caution">
    <text evidence="2">The sequence shown here is derived from an EMBL/GenBank/DDBJ whole genome shotgun (WGS) entry which is preliminary data.</text>
</comment>
<feature type="transmembrane region" description="Helical" evidence="1">
    <location>
        <begin position="45"/>
        <end position="63"/>
    </location>
</feature>
<proteinExistence type="predicted"/>
<keyword evidence="1" id="KW-0812">Transmembrane</keyword>
<feature type="transmembrane region" description="Helical" evidence="1">
    <location>
        <begin position="195"/>
        <end position="218"/>
    </location>
</feature>
<feature type="transmembrane region" description="Helical" evidence="1">
    <location>
        <begin position="161"/>
        <end position="183"/>
    </location>
</feature>
<organism evidence="2 3">
    <name type="scientific">Rhizophagus irregularis</name>
    <dbReference type="NCBI Taxonomy" id="588596"/>
    <lineage>
        <taxon>Eukaryota</taxon>
        <taxon>Fungi</taxon>
        <taxon>Fungi incertae sedis</taxon>
        <taxon>Mucoromycota</taxon>
        <taxon>Glomeromycotina</taxon>
        <taxon>Glomeromycetes</taxon>
        <taxon>Glomerales</taxon>
        <taxon>Glomeraceae</taxon>
        <taxon>Rhizophagus</taxon>
    </lineage>
</organism>
<feature type="transmembrane region" description="Helical" evidence="1">
    <location>
        <begin position="75"/>
        <end position="95"/>
    </location>
</feature>
<name>A0A2I1GQ04_9GLOM</name>
<accession>A0A2I1GQ04</accession>
<evidence type="ECO:0000313" key="2">
    <source>
        <dbReference type="EMBL" id="PKY48710.1"/>
    </source>
</evidence>
<reference evidence="2 3" key="1">
    <citation type="submission" date="2015-10" db="EMBL/GenBank/DDBJ databases">
        <title>Genome analyses suggest a sexual origin of heterokaryosis in a supposedly ancient asexual fungus.</title>
        <authorList>
            <person name="Ropars J."/>
            <person name="Sedzielewska K."/>
            <person name="Noel J."/>
            <person name="Charron P."/>
            <person name="Farinelli L."/>
            <person name="Marton T."/>
            <person name="Kruger M."/>
            <person name="Pelin A."/>
            <person name="Brachmann A."/>
            <person name="Corradi N."/>
        </authorList>
    </citation>
    <scope>NUCLEOTIDE SEQUENCE [LARGE SCALE GENOMIC DNA]</scope>
    <source>
        <strain evidence="2 3">A4</strain>
    </source>
</reference>
<dbReference type="AlphaFoldDB" id="A0A2I1GQ04"/>